<feature type="transmembrane region" description="Helical" evidence="1">
    <location>
        <begin position="75"/>
        <end position="93"/>
    </location>
</feature>
<name>A0A6J6B7E4_9ZZZZ</name>
<keyword evidence="1" id="KW-0812">Transmembrane</keyword>
<accession>A0A6J6B7E4</accession>
<feature type="transmembrane region" description="Helical" evidence="1">
    <location>
        <begin position="113"/>
        <end position="137"/>
    </location>
</feature>
<evidence type="ECO:0000313" key="2">
    <source>
        <dbReference type="EMBL" id="CAB4534970.1"/>
    </source>
</evidence>
<evidence type="ECO:0000256" key="1">
    <source>
        <dbReference type="SAM" id="Phobius"/>
    </source>
</evidence>
<keyword evidence="1" id="KW-1133">Transmembrane helix</keyword>
<gene>
    <name evidence="2" type="ORF">UFOPK1413_00401</name>
</gene>
<proteinExistence type="predicted"/>
<reference evidence="2" key="1">
    <citation type="submission" date="2020-05" db="EMBL/GenBank/DDBJ databases">
        <authorList>
            <person name="Chiriac C."/>
            <person name="Salcher M."/>
            <person name="Ghai R."/>
            <person name="Kavagutti S V."/>
        </authorList>
    </citation>
    <scope>NUCLEOTIDE SEQUENCE</scope>
</reference>
<feature type="transmembrane region" description="Helical" evidence="1">
    <location>
        <begin position="21"/>
        <end position="40"/>
    </location>
</feature>
<organism evidence="2">
    <name type="scientific">freshwater metagenome</name>
    <dbReference type="NCBI Taxonomy" id="449393"/>
    <lineage>
        <taxon>unclassified sequences</taxon>
        <taxon>metagenomes</taxon>
        <taxon>ecological metagenomes</taxon>
    </lineage>
</organism>
<sequence length="146" mass="15663">MKNGDFAQYWGVGRDSMRLRLTIALVIQIIAILFSLRGWIDALEGGIAVVIVLLLTVAARLVGRVAIPKLTSISLTAATVCSIATVSLLVYAYDPLASDSQFAESPFSSTISGLNIAFRVTAVAVIAGTVFYTIRILDERKKSARS</sequence>
<feature type="transmembrane region" description="Helical" evidence="1">
    <location>
        <begin position="46"/>
        <end position="63"/>
    </location>
</feature>
<dbReference type="AlphaFoldDB" id="A0A6J6B7E4"/>
<keyword evidence="1" id="KW-0472">Membrane</keyword>
<dbReference type="EMBL" id="CAEZSG010000044">
    <property type="protein sequence ID" value="CAB4534970.1"/>
    <property type="molecule type" value="Genomic_DNA"/>
</dbReference>
<protein>
    <submittedName>
        <fullName evidence="2">Unannotated protein</fullName>
    </submittedName>
</protein>